<dbReference type="RefSeq" id="WP_183625976.1">
    <property type="nucleotide sequence ID" value="NZ_JACIDX010000009.1"/>
</dbReference>
<evidence type="ECO:0000313" key="7">
    <source>
        <dbReference type="EMBL" id="MBB3955551.1"/>
    </source>
</evidence>
<comment type="similarity">
    <text evidence="2">Belongs to the GMC oxidoreductase family.</text>
</comment>
<feature type="domain" description="Glucose-methanol-choline oxidoreductase N-terminal" evidence="6">
    <location>
        <begin position="255"/>
        <end position="269"/>
    </location>
</feature>
<evidence type="ECO:0000256" key="2">
    <source>
        <dbReference type="ARBA" id="ARBA00010790"/>
    </source>
</evidence>
<keyword evidence="4 5" id="KW-0274">FAD</keyword>
<dbReference type="InterPro" id="IPR036188">
    <property type="entry name" value="FAD/NAD-bd_sf"/>
</dbReference>
<keyword evidence="8" id="KW-1185">Reference proteome</keyword>
<dbReference type="EMBL" id="JACIDX010000009">
    <property type="protein sequence ID" value="MBB3955551.1"/>
    <property type="molecule type" value="Genomic_DNA"/>
</dbReference>
<dbReference type="SUPFAM" id="SSF54373">
    <property type="entry name" value="FAD-linked reductases, C-terminal domain"/>
    <property type="match status" value="1"/>
</dbReference>
<dbReference type="PANTHER" id="PTHR11552:SF147">
    <property type="entry name" value="CHOLINE DEHYDROGENASE, MITOCHONDRIAL"/>
    <property type="match status" value="1"/>
</dbReference>
<feature type="binding site" evidence="5">
    <location>
        <begin position="93"/>
        <end position="96"/>
    </location>
    <ligand>
        <name>FAD</name>
        <dbReference type="ChEBI" id="CHEBI:57692"/>
    </ligand>
</feature>
<gene>
    <name evidence="7" type="ORF">GGR38_002507</name>
</gene>
<sequence length="541" mass="58493">MSKLEFDYIIVGAGSAGSVLANRLSADPQNRVLLLEAGGKADHPYIRMPLGFLQALRNPALTWPFASEPEPHLGGKVFPLPRGRVLGGSSSINGTVHFRGHPLDFDDWAKLGCTGWDYKGVLPYFQRSEDHWTGGNSWRGKGGPIGVRPVDVSRLMAEELRASAALQGYAYNPDYDGIANEGCADVQVALKNGERCGGAKAYIEPIRGRTNLHILTHAQVSRILFSGKRATGIAFEHHGVNQTATARREIVLCGGAYGSPQLLMLSGIGRAPDLARHGVGVVHELPGVGQNLQEHVRLAHQYDAAPPHSFAQQLRFDRAALAFLRWYFLRSGPFANQIAAACILARSQDGLDRPDLQIMSSPVRVDANIWFPGFARPKQDCFYNSICLLRPKSRGSVTLQDSDFRSAPRIHLNLLGDERDWDVLKKGLGISRRIFANGPIADYVIEETLPGAHITSDEALDAMKAQLSGVVHHPVGTCAMGMGGDAVVDPQLRVHGVAGLRVADASIMPLLVGANTNAAAVMIGEKASDLILQSARQEQQA</sequence>
<dbReference type="Pfam" id="PF05199">
    <property type="entry name" value="GMC_oxred_C"/>
    <property type="match status" value="1"/>
</dbReference>
<dbReference type="GO" id="GO:0008812">
    <property type="term" value="F:choline dehydrogenase activity"/>
    <property type="evidence" value="ECO:0007669"/>
    <property type="project" value="UniProtKB-EC"/>
</dbReference>
<dbReference type="InterPro" id="IPR007867">
    <property type="entry name" value="GMC_OxRtase_C"/>
</dbReference>
<dbReference type="InterPro" id="IPR012132">
    <property type="entry name" value="GMC_OxRdtase"/>
</dbReference>
<dbReference type="Gene3D" id="3.50.50.60">
    <property type="entry name" value="FAD/NAD(P)-binding domain"/>
    <property type="match status" value="1"/>
</dbReference>
<accession>A0A7W6CM80</accession>
<dbReference type="AlphaFoldDB" id="A0A7W6CM80"/>
<dbReference type="Pfam" id="PF00732">
    <property type="entry name" value="GMC_oxred_N"/>
    <property type="match status" value="1"/>
</dbReference>
<name>A0A7W6CM80_9SPHN</name>
<dbReference type="EC" id="1.1.99.1" evidence="7"/>
<keyword evidence="7" id="KW-0560">Oxidoreductase</keyword>
<organism evidence="7 8">
    <name type="scientific">Novosphingobium sediminicola</name>
    <dbReference type="NCBI Taxonomy" id="563162"/>
    <lineage>
        <taxon>Bacteria</taxon>
        <taxon>Pseudomonadati</taxon>
        <taxon>Pseudomonadota</taxon>
        <taxon>Alphaproteobacteria</taxon>
        <taxon>Sphingomonadales</taxon>
        <taxon>Sphingomonadaceae</taxon>
        <taxon>Novosphingobium</taxon>
    </lineage>
</organism>
<dbReference type="PROSITE" id="PS00624">
    <property type="entry name" value="GMC_OXRED_2"/>
    <property type="match status" value="1"/>
</dbReference>
<comment type="cofactor">
    <cofactor evidence="1 5">
        <name>FAD</name>
        <dbReference type="ChEBI" id="CHEBI:57692"/>
    </cofactor>
</comment>
<dbReference type="Proteomes" id="UP000548867">
    <property type="component" value="Unassembled WGS sequence"/>
</dbReference>
<comment type="caution">
    <text evidence="7">The sequence shown here is derived from an EMBL/GenBank/DDBJ whole genome shotgun (WGS) entry which is preliminary data.</text>
</comment>
<evidence type="ECO:0000256" key="5">
    <source>
        <dbReference type="PIRSR" id="PIRSR000137-2"/>
    </source>
</evidence>
<dbReference type="Gene3D" id="3.30.560.10">
    <property type="entry name" value="Glucose Oxidase, domain 3"/>
    <property type="match status" value="1"/>
</dbReference>
<reference evidence="7 8" key="1">
    <citation type="submission" date="2020-08" db="EMBL/GenBank/DDBJ databases">
        <title>Genomic Encyclopedia of Type Strains, Phase IV (KMG-IV): sequencing the most valuable type-strain genomes for metagenomic binning, comparative biology and taxonomic classification.</title>
        <authorList>
            <person name="Goeker M."/>
        </authorList>
    </citation>
    <scope>NUCLEOTIDE SEQUENCE [LARGE SCALE GENOMIC DNA]</scope>
    <source>
        <strain evidence="7 8">DSM 27057</strain>
    </source>
</reference>
<dbReference type="InterPro" id="IPR000172">
    <property type="entry name" value="GMC_OxRdtase_N"/>
</dbReference>
<dbReference type="GO" id="GO:0050660">
    <property type="term" value="F:flavin adenine dinucleotide binding"/>
    <property type="evidence" value="ECO:0007669"/>
    <property type="project" value="InterPro"/>
</dbReference>
<evidence type="ECO:0000259" key="6">
    <source>
        <dbReference type="PROSITE" id="PS00624"/>
    </source>
</evidence>
<evidence type="ECO:0000256" key="3">
    <source>
        <dbReference type="ARBA" id="ARBA00022630"/>
    </source>
</evidence>
<evidence type="ECO:0000256" key="4">
    <source>
        <dbReference type="ARBA" id="ARBA00022827"/>
    </source>
</evidence>
<protein>
    <submittedName>
        <fullName evidence="7">Choline dehydrogenase</fullName>
        <ecNumber evidence="7">1.1.99.1</ecNumber>
    </submittedName>
</protein>
<evidence type="ECO:0000256" key="1">
    <source>
        <dbReference type="ARBA" id="ARBA00001974"/>
    </source>
</evidence>
<keyword evidence="3" id="KW-0285">Flavoprotein</keyword>
<proteinExistence type="inferred from homology"/>
<dbReference type="SUPFAM" id="SSF51905">
    <property type="entry name" value="FAD/NAD(P)-binding domain"/>
    <property type="match status" value="1"/>
</dbReference>
<evidence type="ECO:0000313" key="8">
    <source>
        <dbReference type="Proteomes" id="UP000548867"/>
    </source>
</evidence>
<dbReference type="PIRSF" id="PIRSF000137">
    <property type="entry name" value="Alcohol_oxidase"/>
    <property type="match status" value="1"/>
</dbReference>
<feature type="binding site" evidence="5">
    <location>
        <position position="220"/>
    </location>
    <ligand>
        <name>FAD</name>
        <dbReference type="ChEBI" id="CHEBI:57692"/>
    </ligand>
</feature>
<feature type="binding site" evidence="5">
    <location>
        <position position="85"/>
    </location>
    <ligand>
        <name>FAD</name>
        <dbReference type="ChEBI" id="CHEBI:57692"/>
    </ligand>
</feature>
<dbReference type="PANTHER" id="PTHR11552">
    <property type="entry name" value="GLUCOSE-METHANOL-CHOLINE GMC OXIDOREDUCTASE"/>
    <property type="match status" value="1"/>
</dbReference>